<keyword evidence="4" id="KW-0288">FMN</keyword>
<evidence type="ECO:0000313" key="8">
    <source>
        <dbReference type="EMBL" id="PSC68938.1"/>
    </source>
</evidence>
<reference evidence="8 9" key="1">
    <citation type="journal article" date="2018" name="Plant J.">
        <title>Genome sequences of Chlorella sorokiniana UTEX 1602 and Micractinium conductrix SAG 241.80: implications to maltose excretion by a green alga.</title>
        <authorList>
            <person name="Arriola M.B."/>
            <person name="Velmurugan N."/>
            <person name="Zhang Y."/>
            <person name="Plunkett M.H."/>
            <person name="Hondzo H."/>
            <person name="Barney B.M."/>
        </authorList>
    </citation>
    <scope>NUCLEOTIDE SEQUENCE [LARGE SCALE GENOMIC DNA]</scope>
    <source>
        <strain evidence="8 9">SAG 241.80</strain>
    </source>
</reference>
<evidence type="ECO:0000313" key="9">
    <source>
        <dbReference type="Proteomes" id="UP000239649"/>
    </source>
</evidence>
<dbReference type="OrthoDB" id="537316at2759"/>
<keyword evidence="5" id="KW-0157">Chromophore</keyword>
<keyword evidence="1" id="KW-0675">Receptor</keyword>
<evidence type="ECO:0000256" key="3">
    <source>
        <dbReference type="ARBA" id="ARBA00022630"/>
    </source>
</evidence>
<dbReference type="GO" id="GO:0009881">
    <property type="term" value="F:photoreceptor activity"/>
    <property type="evidence" value="ECO:0007669"/>
    <property type="project" value="UniProtKB-KW"/>
</dbReference>
<feature type="domain" description="PAS" evidence="7">
    <location>
        <begin position="66"/>
        <end position="162"/>
    </location>
</feature>
<dbReference type="PANTHER" id="PTHR47429">
    <property type="entry name" value="PROTEIN TWIN LOV 1"/>
    <property type="match status" value="1"/>
</dbReference>
<dbReference type="InterPro" id="IPR000014">
    <property type="entry name" value="PAS"/>
</dbReference>
<sequence>MPGLPPRPDGPAAAGPHLVASSSAAPPVPRAAAAAAEQAALAEVSTAFGELLSDLQFSFVVASARAPDMPLVYASSNFFSCTGYSVGEVLGRNCRFLQGPGTSHQAVMELRDAVREERACSVCLLNYRKDGTPFWNHLRLQPVCAPNDGPVDYFVGVQADVTRLVEAGGGAPLEAAGAGSAEAAAAVAARLAAHEPDLVAADCTRKCAVLASVPSSLVNALGRVQDCFVLADPNLPDCPIVFASEGFLKLSGYPCHEVVGRNCRFLQGPGTCPQTVAQLRAAPAAEPPRAVTVTLLNYRKADAGGHQQPFWNSLHISPLRDAGGRVQYFAGVQMAICGDDGGEAAVDEAAAAAAATGAAAPPAADPLALLRQKGVVGSLRVATRALAQHGLRRAAQFQRAPSRVE</sequence>
<evidence type="ECO:0000256" key="2">
    <source>
        <dbReference type="ARBA" id="ARBA00022606"/>
    </source>
</evidence>
<name>A0A2P6V4D0_9CHLO</name>
<keyword evidence="1" id="KW-0600">Photoreceptor protein</keyword>
<feature type="domain" description="PAS" evidence="7">
    <location>
        <begin position="226"/>
        <end position="332"/>
    </location>
</feature>
<keyword evidence="2" id="KW-0716">Sensory transduction</keyword>
<dbReference type="SUPFAM" id="SSF55785">
    <property type="entry name" value="PYP-like sensor domain (PAS domain)"/>
    <property type="match status" value="2"/>
</dbReference>
<dbReference type="InterPro" id="IPR001610">
    <property type="entry name" value="PAC"/>
</dbReference>
<dbReference type="EMBL" id="LHPF02000031">
    <property type="protein sequence ID" value="PSC68938.1"/>
    <property type="molecule type" value="Genomic_DNA"/>
</dbReference>
<keyword evidence="3" id="KW-0285">Flavoprotein</keyword>
<accession>A0A2P6V4D0</accession>
<dbReference type="InterPro" id="IPR035965">
    <property type="entry name" value="PAS-like_dom_sf"/>
</dbReference>
<dbReference type="Proteomes" id="UP000239649">
    <property type="component" value="Unassembled WGS sequence"/>
</dbReference>
<evidence type="ECO:0000259" key="7">
    <source>
        <dbReference type="Pfam" id="PF13426"/>
    </source>
</evidence>
<feature type="region of interest" description="Disordered" evidence="6">
    <location>
        <begin position="1"/>
        <end position="21"/>
    </location>
</feature>
<dbReference type="AlphaFoldDB" id="A0A2P6V4D0"/>
<feature type="compositionally biased region" description="Low complexity" evidence="6">
    <location>
        <begin position="10"/>
        <end position="21"/>
    </location>
</feature>
<evidence type="ECO:0000256" key="1">
    <source>
        <dbReference type="ARBA" id="ARBA00022543"/>
    </source>
</evidence>
<dbReference type="GO" id="GO:0005634">
    <property type="term" value="C:nucleus"/>
    <property type="evidence" value="ECO:0007669"/>
    <property type="project" value="TreeGrafter"/>
</dbReference>
<dbReference type="SMART" id="SM00086">
    <property type="entry name" value="PAC"/>
    <property type="match status" value="2"/>
</dbReference>
<dbReference type="NCBIfam" id="TIGR00229">
    <property type="entry name" value="sensory_box"/>
    <property type="match status" value="1"/>
</dbReference>
<comment type="caution">
    <text evidence="8">The sequence shown here is derived from an EMBL/GenBank/DDBJ whole genome shotgun (WGS) entry which is preliminary data.</text>
</comment>
<evidence type="ECO:0000256" key="4">
    <source>
        <dbReference type="ARBA" id="ARBA00022643"/>
    </source>
</evidence>
<gene>
    <name evidence="8" type="ORF">C2E20_7476</name>
</gene>
<dbReference type="GO" id="GO:0009637">
    <property type="term" value="P:response to blue light"/>
    <property type="evidence" value="ECO:0007669"/>
    <property type="project" value="UniProtKB-ARBA"/>
</dbReference>
<dbReference type="STRING" id="554055.A0A2P6V4D0"/>
<dbReference type="Pfam" id="PF13426">
    <property type="entry name" value="PAS_9"/>
    <property type="match status" value="2"/>
</dbReference>
<proteinExistence type="predicted"/>
<dbReference type="CDD" id="cd00130">
    <property type="entry name" value="PAS"/>
    <property type="match status" value="2"/>
</dbReference>
<evidence type="ECO:0000256" key="5">
    <source>
        <dbReference type="ARBA" id="ARBA00022991"/>
    </source>
</evidence>
<dbReference type="Gene3D" id="3.30.450.20">
    <property type="entry name" value="PAS domain"/>
    <property type="match status" value="2"/>
</dbReference>
<protein>
    <submittedName>
        <fullName evidence="8">LOV domain-containing</fullName>
    </submittedName>
</protein>
<organism evidence="8 9">
    <name type="scientific">Micractinium conductrix</name>
    <dbReference type="NCBI Taxonomy" id="554055"/>
    <lineage>
        <taxon>Eukaryota</taxon>
        <taxon>Viridiplantae</taxon>
        <taxon>Chlorophyta</taxon>
        <taxon>core chlorophytes</taxon>
        <taxon>Trebouxiophyceae</taxon>
        <taxon>Chlorellales</taxon>
        <taxon>Chlorellaceae</taxon>
        <taxon>Chlorella clade</taxon>
        <taxon>Micractinium</taxon>
    </lineage>
</organism>
<evidence type="ECO:0000256" key="6">
    <source>
        <dbReference type="SAM" id="MobiDB-lite"/>
    </source>
</evidence>
<keyword evidence="9" id="KW-1185">Reference proteome</keyword>
<dbReference type="PANTHER" id="PTHR47429:SF2">
    <property type="entry name" value="PROTEIN TWIN LOV 1"/>
    <property type="match status" value="1"/>
</dbReference>